<feature type="signal peptide" evidence="2">
    <location>
        <begin position="1"/>
        <end position="34"/>
    </location>
</feature>
<dbReference type="EMBL" id="PUIV01000023">
    <property type="protein sequence ID" value="PWB93344.1"/>
    <property type="molecule type" value="Genomic_DNA"/>
</dbReference>
<name>A0A2U1SP08_METSR</name>
<evidence type="ECO:0000256" key="1">
    <source>
        <dbReference type="SAM" id="MobiDB-lite"/>
    </source>
</evidence>
<proteinExistence type="predicted"/>
<comment type="caution">
    <text evidence="3">The sequence shown here is derived from an EMBL/GenBank/DDBJ whole genome shotgun (WGS) entry which is preliminary data.</text>
</comment>
<feature type="compositionally biased region" description="Low complexity" evidence="1">
    <location>
        <begin position="240"/>
        <end position="255"/>
    </location>
</feature>
<feature type="chain" id="PRO_5015625207" evidence="2">
    <location>
        <begin position="35"/>
        <end position="337"/>
    </location>
</feature>
<protein>
    <submittedName>
        <fullName evidence="3">Uncharacterized protein</fullName>
    </submittedName>
</protein>
<dbReference type="AlphaFoldDB" id="A0A2U1SP08"/>
<evidence type="ECO:0000256" key="2">
    <source>
        <dbReference type="SAM" id="SignalP"/>
    </source>
</evidence>
<accession>A0A2U1SP08</accession>
<feature type="compositionally biased region" description="Low complexity" evidence="1">
    <location>
        <begin position="279"/>
        <end position="302"/>
    </location>
</feature>
<evidence type="ECO:0000313" key="4">
    <source>
        <dbReference type="Proteomes" id="UP000245137"/>
    </source>
</evidence>
<sequence>MDVERFMTLSRLRPKLLLAIASLAPMATPTPAAADFFFRPFGYAFHQPIPEPAPNATPRAIAGILGEEGFRLVGGLGRRGDQVVATGVDRRGHYRRFLIDLYEGEILRSWRIGPEGGPGFVEAPPAAYRGGPGPEPYDGPRAAVEDPLVVPGLGGEPRRPAPQSAAPARRAETPARAHAAVRQENAETRRPPHSSPSEATKPPARAAAPQDRPTAPKAAAAKPAERKAPAQQHSGPTPPQGAAQAPASAPSSSSPAPSPSPVAAPTQPIQAAPEPPRAAAPEPAAVGHQQAAPAPQTIVPATPATPPPTAAAPANPVSAEQSKEPSVGEPAKPTPGG</sequence>
<feature type="region of interest" description="Disordered" evidence="1">
    <location>
        <begin position="121"/>
        <end position="337"/>
    </location>
</feature>
<keyword evidence="2" id="KW-0732">Signal</keyword>
<reference evidence="3 4" key="1">
    <citation type="journal article" date="2018" name="Appl. Microbiol. Biotechnol.">
        <title>Co-cultivation of the strictly anaerobic methanogen Methanosarcina barkeri with aerobic methanotrophs in an oxygen-limited membrane bioreactor.</title>
        <authorList>
            <person name="In 't Zandt M.H."/>
            <person name="van den Bosch T.J.M."/>
            <person name="Rijkers R."/>
            <person name="van Kessel M.A.H.J."/>
            <person name="Jetten M.S.M."/>
            <person name="Welte C.U."/>
        </authorList>
    </citation>
    <scope>NUCLEOTIDE SEQUENCE [LARGE SCALE GENOMIC DNA]</scope>
    <source>
        <strain evidence="3 4">DSM 17706</strain>
    </source>
</reference>
<dbReference type="Proteomes" id="UP000245137">
    <property type="component" value="Unassembled WGS sequence"/>
</dbReference>
<evidence type="ECO:0000313" key="3">
    <source>
        <dbReference type="EMBL" id="PWB93344.1"/>
    </source>
</evidence>
<keyword evidence="4" id="KW-1185">Reference proteome</keyword>
<feature type="compositionally biased region" description="Low complexity" evidence="1">
    <location>
        <begin position="263"/>
        <end position="272"/>
    </location>
</feature>
<gene>
    <name evidence="3" type="ORF">C5689_13615</name>
</gene>
<organism evidence="3 4">
    <name type="scientific">Methylosinus sporium</name>
    <dbReference type="NCBI Taxonomy" id="428"/>
    <lineage>
        <taxon>Bacteria</taxon>
        <taxon>Pseudomonadati</taxon>
        <taxon>Pseudomonadota</taxon>
        <taxon>Alphaproteobacteria</taxon>
        <taxon>Hyphomicrobiales</taxon>
        <taxon>Methylocystaceae</taxon>
        <taxon>Methylosinus</taxon>
    </lineage>
</organism>
<feature type="compositionally biased region" description="Low complexity" evidence="1">
    <location>
        <begin position="202"/>
        <end position="222"/>
    </location>
</feature>